<organism evidence="1 2">
    <name type="scientific">Gloeobacter kilaueensis (strain ATCC BAA-2537 / CCAP 1431/1 / ULC 316 / JS1)</name>
    <dbReference type="NCBI Taxonomy" id="1183438"/>
    <lineage>
        <taxon>Bacteria</taxon>
        <taxon>Bacillati</taxon>
        <taxon>Cyanobacteriota</taxon>
        <taxon>Cyanophyceae</taxon>
        <taxon>Gloeobacterales</taxon>
        <taxon>Gloeobacteraceae</taxon>
        <taxon>Gloeobacter</taxon>
    </lineage>
</organism>
<evidence type="ECO:0008006" key="3">
    <source>
        <dbReference type="Google" id="ProtNLM"/>
    </source>
</evidence>
<dbReference type="AlphaFoldDB" id="U5QMF5"/>
<gene>
    <name evidence="1" type="ORF">GKIL_3855</name>
</gene>
<accession>U5QMF5</accession>
<reference evidence="1 2" key="1">
    <citation type="journal article" date="2013" name="PLoS ONE">
        <title>Cultivation and Complete Genome Sequencing of Gloeobacter kilaueensis sp. nov., from a Lava Cave in Kilauea Caldera, Hawai'i.</title>
        <authorList>
            <person name="Saw J.H."/>
            <person name="Schatz M."/>
            <person name="Brown M.V."/>
            <person name="Kunkel D.D."/>
            <person name="Foster J.S."/>
            <person name="Shick H."/>
            <person name="Christensen S."/>
            <person name="Hou S."/>
            <person name="Wan X."/>
            <person name="Donachie S.P."/>
        </authorList>
    </citation>
    <scope>NUCLEOTIDE SEQUENCE [LARGE SCALE GENOMIC DNA]</scope>
    <source>
        <strain evidence="2">JS</strain>
    </source>
</reference>
<dbReference type="KEGG" id="glj:GKIL_3855"/>
<keyword evidence="2" id="KW-1185">Reference proteome</keyword>
<dbReference type="EMBL" id="CP003587">
    <property type="protein sequence ID" value="AGY60101.1"/>
    <property type="molecule type" value="Genomic_DNA"/>
</dbReference>
<dbReference type="Gene3D" id="1.10.30.50">
    <property type="match status" value="1"/>
</dbReference>
<protein>
    <recommendedName>
        <fullName evidence="3">HNH nuclease domain-containing protein</fullName>
    </recommendedName>
</protein>
<name>U5QMF5_GLOK1</name>
<proteinExistence type="predicted"/>
<dbReference type="eggNOG" id="COG1403">
    <property type="taxonomic scope" value="Bacteria"/>
</dbReference>
<dbReference type="Proteomes" id="UP000017396">
    <property type="component" value="Chromosome"/>
</dbReference>
<evidence type="ECO:0000313" key="1">
    <source>
        <dbReference type="EMBL" id="AGY60101.1"/>
    </source>
</evidence>
<evidence type="ECO:0000313" key="2">
    <source>
        <dbReference type="Proteomes" id="UP000017396"/>
    </source>
</evidence>
<sequence length="175" mass="20221">MNEQGLDLSKPKPQGVTLEPFWQDCLEELHSAYDGICAYVCVYIERVTGTPSADHFVPKSGDLNKAYEWSNYRLACQRMNARKNKYDDVLDPFSLGSNTFELELFSGRIYPSRSLSSADVQAAQATILRLKLDDPDCRELRTRYFNAYINDEISVKWLQKHSPFVWQEAQRQNLL</sequence>
<dbReference type="HOGENOM" id="CLU_099860_0_0_3"/>
<dbReference type="STRING" id="1183438.GKIL_3855"/>